<comment type="caution">
    <text evidence="1">The sequence shown here is derived from an EMBL/GenBank/DDBJ whole genome shotgun (WGS) entry which is preliminary data.</text>
</comment>
<gene>
    <name evidence="1" type="ORF">SB4_18050</name>
</gene>
<reference evidence="1 2" key="1">
    <citation type="journal article" date="2016" name="Front. Microbiol.">
        <title>Genomic Resource of Rice Seed Associated Bacteria.</title>
        <authorList>
            <person name="Midha S."/>
            <person name="Bansal K."/>
            <person name="Sharma S."/>
            <person name="Kumar N."/>
            <person name="Patil P.P."/>
            <person name="Chaudhry V."/>
            <person name="Patil P.B."/>
        </authorList>
    </citation>
    <scope>NUCLEOTIDE SEQUENCE [LARGE SCALE GENOMIC DNA]</scope>
    <source>
        <strain evidence="1 2">SB4</strain>
    </source>
</reference>
<dbReference type="Proteomes" id="UP000074072">
    <property type="component" value="Unassembled WGS sequence"/>
</dbReference>
<protein>
    <submittedName>
        <fullName evidence="1">Uncharacterized protein</fullName>
    </submittedName>
</protein>
<organism evidence="1 2">
    <name type="scientific">Sphingomonas sanguinis</name>
    <dbReference type="NCBI Taxonomy" id="33051"/>
    <lineage>
        <taxon>Bacteria</taxon>
        <taxon>Pseudomonadati</taxon>
        <taxon>Pseudomonadota</taxon>
        <taxon>Alphaproteobacteria</taxon>
        <taxon>Sphingomonadales</taxon>
        <taxon>Sphingomonadaceae</taxon>
        <taxon>Sphingomonas</taxon>
    </lineage>
</organism>
<dbReference type="EMBL" id="LDTE01000152">
    <property type="protein sequence ID" value="KTT93471.1"/>
    <property type="molecule type" value="Genomic_DNA"/>
</dbReference>
<dbReference type="AlphaFoldDB" id="A0A147IK37"/>
<evidence type="ECO:0000313" key="2">
    <source>
        <dbReference type="Proteomes" id="UP000074072"/>
    </source>
</evidence>
<accession>A0A147IK37</accession>
<name>A0A147IK37_9SPHN</name>
<proteinExistence type="predicted"/>
<sequence length="170" mass="18627">MRSKVATGTVGRRMEMRFLVTVAMLATVLVGVEGAKAQTELQASVDLSEWTPSQNLVLNLVTGSYVVTPPTDGWSKERPRPVERRGRLAGESLRMTQTLAEQAFKSGLTDKDCEAKRAGGELIVSNAVGPMMLTLADNRITQTSAHFTCRTEAANALFSYITRLFDYRSP</sequence>
<dbReference type="PATRIC" id="fig|33051.4.peg.1139"/>
<evidence type="ECO:0000313" key="1">
    <source>
        <dbReference type="EMBL" id="KTT93471.1"/>
    </source>
</evidence>